<sequence>MSQEEFIASNAELKAQVEYLAKEVAKLTKFKLSMVQTPEESEDEDDASSVATLRARTPEKSASDFKIDMPTFEGKNDLDDFLEWLETVERVFDFKDVSEEKKVKLVALKFRKYASTWWTNVTIRSRRENKSPVTSWTKMRTLLKKKFLPENYIRENFSKLQYLKQGSRSVEEYNREFEELLLRNIKGYTVMYQKKQHLLRSQIKKGFKGIVGGLLAKKGKRAQPSTSSSGTTVSSHNELAMYQEVPCNYNDDDVEFDVLGMLARQVLSVPVC</sequence>
<accession>A0A484KPC6</accession>
<keyword evidence="3" id="KW-1185">Reference proteome</keyword>
<dbReference type="OrthoDB" id="1934635at2759"/>
<protein>
    <recommendedName>
        <fullName evidence="1">Retrotransposon gag domain-containing protein</fullName>
    </recommendedName>
</protein>
<evidence type="ECO:0000313" key="3">
    <source>
        <dbReference type="Proteomes" id="UP000595140"/>
    </source>
</evidence>
<dbReference type="AlphaFoldDB" id="A0A484KPC6"/>
<feature type="domain" description="Retrotransposon gag" evidence="1">
    <location>
        <begin position="104"/>
        <end position="182"/>
    </location>
</feature>
<reference evidence="2 3" key="1">
    <citation type="submission" date="2018-04" db="EMBL/GenBank/DDBJ databases">
        <authorList>
            <person name="Vogel A."/>
        </authorList>
    </citation>
    <scope>NUCLEOTIDE SEQUENCE [LARGE SCALE GENOMIC DNA]</scope>
</reference>
<proteinExistence type="predicted"/>
<gene>
    <name evidence="2" type="ORF">CCAM_LOCUS5702</name>
</gene>
<dbReference type="EMBL" id="OOIL02000347">
    <property type="protein sequence ID" value="VFQ63926.1"/>
    <property type="molecule type" value="Genomic_DNA"/>
</dbReference>
<dbReference type="InterPro" id="IPR005162">
    <property type="entry name" value="Retrotrans_gag_dom"/>
</dbReference>
<evidence type="ECO:0000313" key="2">
    <source>
        <dbReference type="EMBL" id="VFQ63926.1"/>
    </source>
</evidence>
<name>A0A484KPC6_9ASTE</name>
<dbReference type="PANTHER" id="PTHR35046">
    <property type="entry name" value="ZINC KNUCKLE (CCHC-TYPE) FAMILY PROTEIN"/>
    <property type="match status" value="1"/>
</dbReference>
<dbReference type="Proteomes" id="UP000595140">
    <property type="component" value="Unassembled WGS sequence"/>
</dbReference>
<dbReference type="PANTHER" id="PTHR35046:SF21">
    <property type="entry name" value="RETROTRANSPOSON GAG DOMAIN-CONTAINING PROTEIN-RELATED"/>
    <property type="match status" value="1"/>
</dbReference>
<evidence type="ECO:0000259" key="1">
    <source>
        <dbReference type="Pfam" id="PF03732"/>
    </source>
</evidence>
<dbReference type="Pfam" id="PF03732">
    <property type="entry name" value="Retrotrans_gag"/>
    <property type="match status" value="1"/>
</dbReference>
<organism evidence="2 3">
    <name type="scientific">Cuscuta campestris</name>
    <dbReference type="NCBI Taxonomy" id="132261"/>
    <lineage>
        <taxon>Eukaryota</taxon>
        <taxon>Viridiplantae</taxon>
        <taxon>Streptophyta</taxon>
        <taxon>Embryophyta</taxon>
        <taxon>Tracheophyta</taxon>
        <taxon>Spermatophyta</taxon>
        <taxon>Magnoliopsida</taxon>
        <taxon>eudicotyledons</taxon>
        <taxon>Gunneridae</taxon>
        <taxon>Pentapetalae</taxon>
        <taxon>asterids</taxon>
        <taxon>lamiids</taxon>
        <taxon>Solanales</taxon>
        <taxon>Convolvulaceae</taxon>
        <taxon>Cuscuteae</taxon>
        <taxon>Cuscuta</taxon>
        <taxon>Cuscuta subgen. Grammica</taxon>
        <taxon>Cuscuta sect. Cleistogrammica</taxon>
    </lineage>
</organism>